<evidence type="ECO:0000256" key="1">
    <source>
        <dbReference type="SAM" id="MobiDB-lite"/>
    </source>
</evidence>
<name>A0A0W0YQD8_9GAMM</name>
<feature type="region of interest" description="Disordered" evidence="1">
    <location>
        <begin position="235"/>
        <end position="275"/>
    </location>
</feature>
<organism evidence="2 3">
    <name type="scientific">Legionella shakespearei DSM 23087</name>
    <dbReference type="NCBI Taxonomy" id="1122169"/>
    <lineage>
        <taxon>Bacteria</taxon>
        <taxon>Pseudomonadati</taxon>
        <taxon>Pseudomonadota</taxon>
        <taxon>Gammaproteobacteria</taxon>
        <taxon>Legionellales</taxon>
        <taxon>Legionellaceae</taxon>
        <taxon>Legionella</taxon>
    </lineage>
</organism>
<gene>
    <name evidence="2" type="ORF">Lsha_2016</name>
</gene>
<protein>
    <submittedName>
        <fullName evidence="2">Uncharacterized protein</fullName>
    </submittedName>
</protein>
<dbReference type="EMBL" id="LNYW01000051">
    <property type="protein sequence ID" value="KTD59089.1"/>
    <property type="molecule type" value="Genomic_DNA"/>
</dbReference>
<proteinExistence type="predicted"/>
<dbReference type="eggNOG" id="ENOG5031EF7">
    <property type="taxonomic scope" value="Bacteria"/>
</dbReference>
<keyword evidence="3" id="KW-1185">Reference proteome</keyword>
<dbReference type="PATRIC" id="fig|1122169.6.peg.2304"/>
<evidence type="ECO:0000313" key="3">
    <source>
        <dbReference type="Proteomes" id="UP000054600"/>
    </source>
</evidence>
<dbReference type="STRING" id="1122169.Lsha_2016"/>
<reference evidence="2 3" key="1">
    <citation type="submission" date="2015-11" db="EMBL/GenBank/DDBJ databases">
        <title>Genomic analysis of 38 Legionella species identifies large and diverse effector repertoires.</title>
        <authorList>
            <person name="Burstein D."/>
            <person name="Amaro F."/>
            <person name="Zusman T."/>
            <person name="Lifshitz Z."/>
            <person name="Cohen O."/>
            <person name="Gilbert J.A."/>
            <person name="Pupko T."/>
            <person name="Shuman H.A."/>
            <person name="Segal G."/>
        </authorList>
    </citation>
    <scope>NUCLEOTIDE SEQUENCE [LARGE SCALE GENOMIC DNA]</scope>
    <source>
        <strain evidence="2 3">ATCC 49655</strain>
    </source>
</reference>
<evidence type="ECO:0000313" key="2">
    <source>
        <dbReference type="EMBL" id="KTD59089.1"/>
    </source>
</evidence>
<comment type="caution">
    <text evidence="2">The sequence shown here is derived from an EMBL/GenBank/DDBJ whole genome shotgun (WGS) entry which is preliminary data.</text>
</comment>
<accession>A0A0W0YQD8</accession>
<feature type="compositionally biased region" description="Basic and acidic residues" evidence="1">
    <location>
        <begin position="235"/>
        <end position="264"/>
    </location>
</feature>
<dbReference type="RefSeq" id="WP_018578199.1">
    <property type="nucleotide sequence ID" value="NZ_KB892426.1"/>
</dbReference>
<dbReference type="AlphaFoldDB" id="A0A0W0YQD8"/>
<sequence length="389" mass="45126">MWYVTLLEYLATRICPKDAANAVLFMNNWIRLLENEFYDTGCLELSVITGLATDLHKYSKENQGRGRSLAQFAQKCVGLTLLHVKSTEDDSVYSSDFIYMLNSEHILESLDVEKQILAMRKQYLLGTKTHRKVKSLSSLTDLNMYVDNRTVLNAVLLTDILNDCERRAFKDLDYLVKADINNLAPLLNEFLNQTEHPEKFLTNLYIYLLPYRNRDQTTSIRQLIDAIRRYSKALDSDANKSERPRGHDRREPEKFTESGRRKEGSLNSSRLQSGKKRNSSIKFNLIPRLDLDLLPRYNPEIINLCTALEAYSEKIPENRYSFYTHNFRKYKSEVELIVCDILKGNLLSVAAIVRELKKINIASTDELWTIIDLYDKTVTEKSMAFNSKM</sequence>
<dbReference type="OrthoDB" id="5650782at2"/>
<dbReference type="Proteomes" id="UP000054600">
    <property type="component" value="Unassembled WGS sequence"/>
</dbReference>